<protein>
    <recommendedName>
        <fullName evidence="2">Endonuclease/exonuclease/phosphatase domain-containing protein</fullName>
    </recommendedName>
</protein>
<comment type="caution">
    <text evidence="3">The sequence shown here is derived from an EMBL/GenBank/DDBJ whole genome shotgun (WGS) entry which is preliminary data.</text>
</comment>
<accession>A0ABN9U9W3</accession>
<dbReference type="Pfam" id="PF03372">
    <property type="entry name" value="Exo_endo_phos"/>
    <property type="match status" value="1"/>
</dbReference>
<organism evidence="3 4">
    <name type="scientific">Prorocentrum cordatum</name>
    <dbReference type="NCBI Taxonomy" id="2364126"/>
    <lineage>
        <taxon>Eukaryota</taxon>
        <taxon>Sar</taxon>
        <taxon>Alveolata</taxon>
        <taxon>Dinophyceae</taxon>
        <taxon>Prorocentrales</taxon>
        <taxon>Prorocentraceae</taxon>
        <taxon>Prorocentrum</taxon>
    </lineage>
</organism>
<dbReference type="InterPro" id="IPR036691">
    <property type="entry name" value="Endo/exonu/phosph_ase_sf"/>
</dbReference>
<dbReference type="EMBL" id="CAUYUJ010015602">
    <property type="protein sequence ID" value="CAK0856084.1"/>
    <property type="molecule type" value="Genomic_DNA"/>
</dbReference>
<feature type="compositionally biased region" description="Basic residues" evidence="1">
    <location>
        <begin position="518"/>
        <end position="533"/>
    </location>
</feature>
<keyword evidence="4" id="KW-1185">Reference proteome</keyword>
<feature type="domain" description="Endonuclease/exonuclease/phosphatase" evidence="2">
    <location>
        <begin position="211"/>
        <end position="431"/>
    </location>
</feature>
<dbReference type="Gene3D" id="3.60.10.10">
    <property type="entry name" value="Endonuclease/exonuclease/phosphatase"/>
    <property type="match status" value="1"/>
</dbReference>
<name>A0ABN9U9W3_9DINO</name>
<evidence type="ECO:0000313" key="4">
    <source>
        <dbReference type="Proteomes" id="UP001189429"/>
    </source>
</evidence>
<proteinExistence type="predicted"/>
<reference evidence="3" key="1">
    <citation type="submission" date="2023-10" db="EMBL/GenBank/DDBJ databases">
        <authorList>
            <person name="Chen Y."/>
            <person name="Shah S."/>
            <person name="Dougan E. K."/>
            <person name="Thang M."/>
            <person name="Chan C."/>
        </authorList>
    </citation>
    <scope>NUCLEOTIDE SEQUENCE [LARGE SCALE GENOMIC DNA]</scope>
</reference>
<gene>
    <name evidence="3" type="ORF">PCOR1329_LOCUS46546</name>
</gene>
<evidence type="ECO:0000313" key="3">
    <source>
        <dbReference type="EMBL" id="CAK0856084.1"/>
    </source>
</evidence>
<dbReference type="SUPFAM" id="SSF56219">
    <property type="entry name" value="DNase I-like"/>
    <property type="match status" value="1"/>
</dbReference>
<sequence>MKGLAQKIATEAAPIKVKSRPERLAEAAEALGIANKHFTAIAAEVKKQKAWLRELEDKLSEKAAIVVEKESILEEIHAEGKEVKHQSFMQQLISQTPEEMALEGVIDLEKELELEDSEVDEAARQEVAEAKRKVLADLQQGAKEYANQLQEHIRRAKEMAASNKETIRQEAKKRKVEAQQDTAMEGTAETDKGVRNIFAGNITKWGPTVESWLRDKHLRINGSKHSGQGFDTYLIQETHLRHHLLEEKEALLNKWGLKACFAASQPSVKSEGGSKGGVMIAARSHFKSSFVREFAAYGSVSGATAGSRGVQEQVGGAEDMGLLQMEDWTAMTWHLKGYSLVVISLCLRCDHPLKGGANARRLAEVARFTRSLRTPWIIAGGFNVSPTKFAAEGFCDYLGDARIYTVPGDTPTCYKADAEPSLIDFVLASPAACQHIIALEAVSEVSWKPHIGQQLTIKAQLELNITRVLRMPSAFCHPKRDTMKAANPDSKMETYQMTYFRNGELIGGGKNAKMEAKVRKRRRPRHRLQKADP</sequence>
<feature type="region of interest" description="Disordered" evidence="1">
    <location>
        <begin position="160"/>
        <end position="185"/>
    </location>
</feature>
<dbReference type="InterPro" id="IPR005135">
    <property type="entry name" value="Endo/exonuclease/phosphatase"/>
</dbReference>
<feature type="region of interest" description="Disordered" evidence="1">
    <location>
        <begin position="511"/>
        <end position="533"/>
    </location>
</feature>
<evidence type="ECO:0000256" key="1">
    <source>
        <dbReference type="SAM" id="MobiDB-lite"/>
    </source>
</evidence>
<dbReference type="Proteomes" id="UP001189429">
    <property type="component" value="Unassembled WGS sequence"/>
</dbReference>
<evidence type="ECO:0000259" key="2">
    <source>
        <dbReference type="Pfam" id="PF03372"/>
    </source>
</evidence>